<dbReference type="InterPro" id="IPR029058">
    <property type="entry name" value="AB_hydrolase_fold"/>
</dbReference>
<dbReference type="GeneID" id="85317336"/>
<protein>
    <submittedName>
        <fullName evidence="4">Cutinase-domain-containing protein</fullName>
    </submittedName>
</protein>
<keyword evidence="5" id="KW-1185">Reference proteome</keyword>
<evidence type="ECO:0000313" key="4">
    <source>
        <dbReference type="EMBL" id="KAK0723578.1"/>
    </source>
</evidence>
<dbReference type="PANTHER" id="PTHR33630:SF9">
    <property type="entry name" value="CUTINASE 4"/>
    <property type="match status" value="1"/>
</dbReference>
<evidence type="ECO:0000256" key="3">
    <source>
        <dbReference type="SAM" id="MobiDB-lite"/>
    </source>
</evidence>
<dbReference type="Pfam" id="PF01083">
    <property type="entry name" value="Cutinase"/>
    <property type="match status" value="1"/>
</dbReference>
<evidence type="ECO:0000256" key="2">
    <source>
        <dbReference type="ARBA" id="ARBA00023157"/>
    </source>
</evidence>
<keyword evidence="2" id="KW-1015">Disulfide bond</keyword>
<dbReference type="EMBL" id="JAUIRO010000003">
    <property type="protein sequence ID" value="KAK0723578.1"/>
    <property type="molecule type" value="Genomic_DNA"/>
</dbReference>
<dbReference type="Gene3D" id="3.40.50.1820">
    <property type="entry name" value="alpha/beta hydrolase"/>
    <property type="match status" value="1"/>
</dbReference>
<dbReference type="SMART" id="SM01110">
    <property type="entry name" value="Cutinase"/>
    <property type="match status" value="1"/>
</dbReference>
<dbReference type="InterPro" id="IPR000675">
    <property type="entry name" value="Cutinase/axe"/>
</dbReference>
<dbReference type="PANTHER" id="PTHR33630">
    <property type="entry name" value="CUTINASE RV1984C-RELATED-RELATED"/>
    <property type="match status" value="1"/>
</dbReference>
<keyword evidence="1" id="KW-0378">Hydrolase</keyword>
<gene>
    <name evidence="4" type="ORF">B0T26DRAFT_264529</name>
</gene>
<comment type="caution">
    <text evidence="4">The sequence shown here is derived from an EMBL/GenBank/DDBJ whole genome shotgun (WGS) entry which is preliminary data.</text>
</comment>
<reference evidence="4" key="1">
    <citation type="submission" date="2023-06" db="EMBL/GenBank/DDBJ databases">
        <title>Genome-scale phylogeny and comparative genomics of the fungal order Sordariales.</title>
        <authorList>
            <consortium name="Lawrence Berkeley National Laboratory"/>
            <person name="Hensen N."/>
            <person name="Bonometti L."/>
            <person name="Westerberg I."/>
            <person name="Brannstrom I.O."/>
            <person name="Guillou S."/>
            <person name="Cros-Aarteil S."/>
            <person name="Calhoun S."/>
            <person name="Haridas S."/>
            <person name="Kuo A."/>
            <person name="Mondo S."/>
            <person name="Pangilinan J."/>
            <person name="Riley R."/>
            <person name="LaButti K."/>
            <person name="Andreopoulos B."/>
            <person name="Lipzen A."/>
            <person name="Chen C."/>
            <person name="Yanf M."/>
            <person name="Daum C."/>
            <person name="Ng V."/>
            <person name="Clum A."/>
            <person name="Steindorff A."/>
            <person name="Ohm R."/>
            <person name="Martin F."/>
            <person name="Silar P."/>
            <person name="Natvig D."/>
            <person name="Lalanne C."/>
            <person name="Gautier V."/>
            <person name="Ament-velasquez S.L."/>
            <person name="Kruys A."/>
            <person name="Hutchinson M.I."/>
            <person name="Powell A.J."/>
            <person name="Barry K."/>
            <person name="Miller A.N."/>
            <person name="Grigoriev I.V."/>
            <person name="Debuchy R."/>
            <person name="Gladieux P."/>
            <person name="Thoren M.H."/>
            <person name="Johannesson H."/>
        </authorList>
    </citation>
    <scope>NUCLEOTIDE SEQUENCE</scope>
    <source>
        <strain evidence="4">SMH2392-1A</strain>
    </source>
</reference>
<dbReference type="Proteomes" id="UP001172101">
    <property type="component" value="Unassembled WGS sequence"/>
</dbReference>
<organism evidence="4 5">
    <name type="scientific">Lasiosphaeria miniovina</name>
    <dbReference type="NCBI Taxonomy" id="1954250"/>
    <lineage>
        <taxon>Eukaryota</taxon>
        <taxon>Fungi</taxon>
        <taxon>Dikarya</taxon>
        <taxon>Ascomycota</taxon>
        <taxon>Pezizomycotina</taxon>
        <taxon>Sordariomycetes</taxon>
        <taxon>Sordariomycetidae</taxon>
        <taxon>Sordariales</taxon>
        <taxon>Lasiosphaeriaceae</taxon>
        <taxon>Lasiosphaeria</taxon>
    </lineage>
</organism>
<sequence>MRWQWSRKCLHEGQFPAVASVHLTVIYGASVSSNIPTSARAHSRFVSRHPLRHERAPRVQPKKMRGTATALAVAAMAAVVQAVSNTTSLNTTCVTGVYMLVARGSSELPGLGLMGGVAQKVSQAIPGSAIVPIDYPATFADYVKSEVSGALAISSAVESYTHLCPKAKIALLGYSQGGQAVMDSLCGNSEVGFVVTPDLADVYDSVVIAAVTFGDPSHIINVPWDRGTSNKTGLFPRKNITACEPFSDQIRGWCDSGDTYCDSGTNRAVHGSYFANYTTDVVDFVVSKFNASAASTSTSTTTTAAPSTSTAPTSTSTSGSTSTSTTITSTGAPSPTSAAASLTPSLATFASLVLSVLYMAML</sequence>
<evidence type="ECO:0000313" key="5">
    <source>
        <dbReference type="Proteomes" id="UP001172101"/>
    </source>
</evidence>
<evidence type="ECO:0000256" key="1">
    <source>
        <dbReference type="ARBA" id="ARBA00022801"/>
    </source>
</evidence>
<dbReference type="GO" id="GO:0052689">
    <property type="term" value="F:carboxylic ester hydrolase activity"/>
    <property type="evidence" value="ECO:0007669"/>
    <property type="project" value="UniProtKB-ARBA"/>
</dbReference>
<name>A0AA40AX43_9PEZI</name>
<dbReference type="SUPFAM" id="SSF53474">
    <property type="entry name" value="alpha/beta-Hydrolases"/>
    <property type="match status" value="1"/>
</dbReference>
<feature type="region of interest" description="Disordered" evidence="3">
    <location>
        <begin position="298"/>
        <end position="334"/>
    </location>
</feature>
<proteinExistence type="predicted"/>
<dbReference type="AlphaFoldDB" id="A0AA40AX43"/>
<accession>A0AA40AX43</accession>
<dbReference type="RefSeq" id="XP_060299502.1">
    <property type="nucleotide sequence ID" value="XM_060434066.1"/>
</dbReference>